<accession>A0AAV4RQ96</accession>
<comment type="caution">
    <text evidence="2">The sequence shown here is derived from an EMBL/GenBank/DDBJ whole genome shotgun (WGS) entry which is preliminary data.</text>
</comment>
<evidence type="ECO:0000313" key="2">
    <source>
        <dbReference type="EMBL" id="GIY23071.1"/>
    </source>
</evidence>
<evidence type="ECO:0000256" key="1">
    <source>
        <dbReference type="SAM" id="MobiDB-lite"/>
    </source>
</evidence>
<feature type="region of interest" description="Disordered" evidence="1">
    <location>
        <begin position="84"/>
        <end position="106"/>
    </location>
</feature>
<name>A0AAV4RQ96_CAEEX</name>
<dbReference type="AlphaFoldDB" id="A0AAV4RQ96"/>
<reference evidence="2 3" key="1">
    <citation type="submission" date="2021-06" db="EMBL/GenBank/DDBJ databases">
        <title>Caerostris extrusa draft genome.</title>
        <authorList>
            <person name="Kono N."/>
            <person name="Arakawa K."/>
        </authorList>
    </citation>
    <scope>NUCLEOTIDE SEQUENCE [LARGE SCALE GENOMIC DNA]</scope>
</reference>
<dbReference type="EMBL" id="BPLR01008229">
    <property type="protein sequence ID" value="GIY23071.1"/>
    <property type="molecule type" value="Genomic_DNA"/>
</dbReference>
<proteinExistence type="predicted"/>
<keyword evidence="3" id="KW-1185">Reference proteome</keyword>
<dbReference type="Proteomes" id="UP001054945">
    <property type="component" value="Unassembled WGS sequence"/>
</dbReference>
<gene>
    <name evidence="2" type="ORF">CEXT_204051</name>
</gene>
<evidence type="ECO:0000313" key="3">
    <source>
        <dbReference type="Proteomes" id="UP001054945"/>
    </source>
</evidence>
<organism evidence="2 3">
    <name type="scientific">Caerostris extrusa</name>
    <name type="common">Bark spider</name>
    <name type="synonym">Caerostris bankana</name>
    <dbReference type="NCBI Taxonomy" id="172846"/>
    <lineage>
        <taxon>Eukaryota</taxon>
        <taxon>Metazoa</taxon>
        <taxon>Ecdysozoa</taxon>
        <taxon>Arthropoda</taxon>
        <taxon>Chelicerata</taxon>
        <taxon>Arachnida</taxon>
        <taxon>Araneae</taxon>
        <taxon>Araneomorphae</taxon>
        <taxon>Entelegynae</taxon>
        <taxon>Araneoidea</taxon>
        <taxon>Araneidae</taxon>
        <taxon>Caerostris</taxon>
    </lineage>
</organism>
<sequence length="106" mass="11772">MTVPLLLKHQISECLSCFEHFLGTKFGAQSAGEMENPPGHQRPPEPVLQLQVFAAGELLPECPQGQLHQLRHLHVLRQPLALCPRGQQARELPPTPDSLPMKDDVV</sequence>
<protein>
    <submittedName>
        <fullName evidence="2">Uncharacterized protein</fullName>
    </submittedName>
</protein>